<proteinExistence type="inferred from homology"/>
<evidence type="ECO:0000256" key="2">
    <source>
        <dbReference type="ARBA" id="ARBA00022980"/>
    </source>
</evidence>
<keyword evidence="2 5" id="KW-0689">Ribosomal protein</keyword>
<sequence length="211" mass="23132">MKVDVYNQKGEVIGNSVLPAEIFDVKMNADLVHQVLISQTANKRQVGAHTQTRGEVRGGGRKPWRQKGTGRARHGSTRSPIWKGGGVSGGPRNDKNYAKALPVKMRRKALYMVLSEKVKNNLLVVVDSLQIPEAKTKEMAATIKNLPIKTNSRLVVSPNADKKTFLVARNIAKTGVSEARNLNVVDLLNYKYVLVSKDGIKDIEATFGGKS</sequence>
<dbReference type="STRING" id="1802207.A3D44_01470"/>
<keyword evidence="5" id="KW-0699">rRNA-binding</keyword>
<dbReference type="SUPFAM" id="SSF52166">
    <property type="entry name" value="Ribosomal protein L4"/>
    <property type="match status" value="1"/>
</dbReference>
<comment type="caution">
    <text evidence="7">The sequence shown here is derived from an EMBL/GenBank/DDBJ whole genome shotgun (WGS) entry which is preliminary data.</text>
</comment>
<gene>
    <name evidence="5" type="primary">rplD</name>
    <name evidence="7" type="ORF">A3D44_01470</name>
</gene>
<evidence type="ECO:0000256" key="4">
    <source>
        <dbReference type="ARBA" id="ARBA00035244"/>
    </source>
</evidence>
<keyword evidence="3 5" id="KW-0687">Ribonucleoprotein</keyword>
<reference evidence="7 8" key="1">
    <citation type="journal article" date="2016" name="Nat. Commun.">
        <title>Thousands of microbial genomes shed light on interconnected biogeochemical processes in an aquifer system.</title>
        <authorList>
            <person name="Anantharaman K."/>
            <person name="Brown C.T."/>
            <person name="Hug L.A."/>
            <person name="Sharon I."/>
            <person name="Castelle C.J."/>
            <person name="Probst A.J."/>
            <person name="Thomas B.C."/>
            <person name="Singh A."/>
            <person name="Wilkins M.J."/>
            <person name="Karaoz U."/>
            <person name="Brodie E.L."/>
            <person name="Williams K.H."/>
            <person name="Hubbard S.S."/>
            <person name="Banfield J.F."/>
        </authorList>
    </citation>
    <scope>NUCLEOTIDE SEQUENCE [LARGE SCALE GENOMIC DNA]</scope>
</reference>
<dbReference type="InterPro" id="IPR002136">
    <property type="entry name" value="Ribosomal_uL4"/>
</dbReference>
<dbReference type="GO" id="GO:0003735">
    <property type="term" value="F:structural constituent of ribosome"/>
    <property type="evidence" value="ECO:0007669"/>
    <property type="project" value="InterPro"/>
</dbReference>
<dbReference type="GO" id="GO:0006412">
    <property type="term" value="P:translation"/>
    <property type="evidence" value="ECO:0007669"/>
    <property type="project" value="UniProtKB-UniRule"/>
</dbReference>
<dbReference type="InterPro" id="IPR013005">
    <property type="entry name" value="Ribosomal_uL4-like"/>
</dbReference>
<dbReference type="Gene3D" id="3.40.1370.10">
    <property type="match status" value="1"/>
</dbReference>
<dbReference type="GO" id="GO:0005840">
    <property type="term" value="C:ribosome"/>
    <property type="evidence" value="ECO:0007669"/>
    <property type="project" value="UniProtKB-KW"/>
</dbReference>
<comment type="function">
    <text evidence="5">One of the primary rRNA binding proteins, this protein initially binds near the 5'-end of the 23S rRNA. It is important during the early stages of 50S assembly. It makes multiple contacts with different domains of the 23S rRNA in the assembled 50S subunit and ribosome.</text>
</comment>
<dbReference type="HAMAP" id="MF_01328_B">
    <property type="entry name" value="Ribosomal_uL4_B"/>
    <property type="match status" value="1"/>
</dbReference>
<name>A0A1G2I0H5_9BACT</name>
<evidence type="ECO:0000256" key="6">
    <source>
        <dbReference type="SAM" id="MobiDB-lite"/>
    </source>
</evidence>
<evidence type="ECO:0000256" key="1">
    <source>
        <dbReference type="ARBA" id="ARBA00010528"/>
    </source>
</evidence>
<comment type="similarity">
    <text evidence="1 5">Belongs to the universal ribosomal protein uL4 family.</text>
</comment>
<evidence type="ECO:0000313" key="7">
    <source>
        <dbReference type="EMBL" id="OGZ67940.1"/>
    </source>
</evidence>
<protein>
    <recommendedName>
        <fullName evidence="4 5">Large ribosomal subunit protein uL4</fullName>
    </recommendedName>
</protein>
<dbReference type="EMBL" id="MHOT01000026">
    <property type="protein sequence ID" value="OGZ67940.1"/>
    <property type="molecule type" value="Genomic_DNA"/>
</dbReference>
<evidence type="ECO:0000313" key="8">
    <source>
        <dbReference type="Proteomes" id="UP000178820"/>
    </source>
</evidence>
<comment type="subunit">
    <text evidence="5">Part of the 50S ribosomal subunit.</text>
</comment>
<dbReference type="PANTHER" id="PTHR10746">
    <property type="entry name" value="50S RIBOSOMAL PROTEIN L4"/>
    <property type="match status" value="1"/>
</dbReference>
<comment type="function">
    <text evidence="5">Forms part of the polypeptide exit tunnel.</text>
</comment>
<dbReference type="InterPro" id="IPR023574">
    <property type="entry name" value="Ribosomal_uL4_dom_sf"/>
</dbReference>
<evidence type="ECO:0000256" key="5">
    <source>
        <dbReference type="HAMAP-Rule" id="MF_01328"/>
    </source>
</evidence>
<feature type="compositionally biased region" description="Basic residues" evidence="6">
    <location>
        <begin position="59"/>
        <end position="76"/>
    </location>
</feature>
<dbReference type="Pfam" id="PF00573">
    <property type="entry name" value="Ribosomal_L4"/>
    <property type="match status" value="1"/>
</dbReference>
<dbReference type="AlphaFoldDB" id="A0A1G2I0H5"/>
<organism evidence="7 8">
    <name type="scientific">Candidatus Staskawiczbacteria bacterium RIFCSPHIGHO2_02_FULL_42_22</name>
    <dbReference type="NCBI Taxonomy" id="1802207"/>
    <lineage>
        <taxon>Bacteria</taxon>
        <taxon>Candidatus Staskawicziibacteriota</taxon>
    </lineage>
</organism>
<evidence type="ECO:0000256" key="3">
    <source>
        <dbReference type="ARBA" id="ARBA00023274"/>
    </source>
</evidence>
<accession>A0A1G2I0H5</accession>
<dbReference type="GO" id="GO:1990904">
    <property type="term" value="C:ribonucleoprotein complex"/>
    <property type="evidence" value="ECO:0007669"/>
    <property type="project" value="UniProtKB-KW"/>
</dbReference>
<dbReference type="GO" id="GO:0019843">
    <property type="term" value="F:rRNA binding"/>
    <property type="evidence" value="ECO:0007669"/>
    <property type="project" value="UniProtKB-UniRule"/>
</dbReference>
<feature type="region of interest" description="Disordered" evidence="6">
    <location>
        <begin position="43"/>
        <end position="95"/>
    </location>
</feature>
<dbReference type="NCBIfam" id="TIGR03953">
    <property type="entry name" value="rplD_bact"/>
    <property type="match status" value="1"/>
</dbReference>
<dbReference type="PANTHER" id="PTHR10746:SF6">
    <property type="entry name" value="LARGE RIBOSOMAL SUBUNIT PROTEIN UL4M"/>
    <property type="match status" value="1"/>
</dbReference>
<dbReference type="Proteomes" id="UP000178820">
    <property type="component" value="Unassembled WGS sequence"/>
</dbReference>
<keyword evidence="5" id="KW-0694">RNA-binding</keyword>